<evidence type="ECO:0000256" key="5">
    <source>
        <dbReference type="SAM" id="MobiDB-lite"/>
    </source>
</evidence>
<dbReference type="GO" id="GO:0006334">
    <property type="term" value="P:nucleosome assembly"/>
    <property type="evidence" value="ECO:0007669"/>
    <property type="project" value="TreeGrafter"/>
</dbReference>
<feature type="compositionally biased region" description="Polar residues" evidence="5">
    <location>
        <begin position="464"/>
        <end position="474"/>
    </location>
</feature>
<feature type="compositionally biased region" description="Polar residues" evidence="5">
    <location>
        <begin position="401"/>
        <end position="414"/>
    </location>
</feature>
<dbReference type="InterPro" id="IPR022043">
    <property type="entry name" value="CAF1A_DD"/>
</dbReference>
<evidence type="ECO:0008006" key="10">
    <source>
        <dbReference type="Google" id="ProtNLM"/>
    </source>
</evidence>
<keyword evidence="9" id="KW-1185">Reference proteome</keyword>
<feature type="compositionally biased region" description="Acidic residues" evidence="5">
    <location>
        <begin position="515"/>
        <end position="531"/>
    </location>
</feature>
<dbReference type="GO" id="GO:0033186">
    <property type="term" value="C:CAF-1 complex"/>
    <property type="evidence" value="ECO:0007669"/>
    <property type="project" value="TreeGrafter"/>
</dbReference>
<feature type="compositionally biased region" description="Low complexity" evidence="5">
    <location>
        <begin position="347"/>
        <end position="356"/>
    </location>
</feature>
<feature type="region of interest" description="Disordered" evidence="5">
    <location>
        <begin position="801"/>
        <end position="840"/>
    </location>
</feature>
<feature type="domain" description="Chromatin assembly factor 1 subunit Cac1-like C-terminal" evidence="7">
    <location>
        <begin position="719"/>
        <end position="769"/>
    </location>
</feature>
<accession>A0A803KML4</accession>
<reference evidence="8" key="1">
    <citation type="journal article" date="2017" name="Nature">
        <title>The genome of Chenopodium quinoa.</title>
        <authorList>
            <person name="Jarvis D.E."/>
            <person name="Ho Y.S."/>
            <person name="Lightfoot D.J."/>
            <person name="Schmoeckel S.M."/>
            <person name="Li B."/>
            <person name="Borm T.J.A."/>
            <person name="Ohyanagi H."/>
            <person name="Mineta K."/>
            <person name="Michell C.T."/>
            <person name="Saber N."/>
            <person name="Kharbatia N.M."/>
            <person name="Rupper R.R."/>
            <person name="Sharp A.R."/>
            <person name="Dally N."/>
            <person name="Boughton B.A."/>
            <person name="Woo Y.H."/>
            <person name="Gao G."/>
            <person name="Schijlen E.G.W.M."/>
            <person name="Guo X."/>
            <person name="Momin A.A."/>
            <person name="Negrao S."/>
            <person name="Al-Babili S."/>
            <person name="Gehring C."/>
            <person name="Roessner U."/>
            <person name="Jung C."/>
            <person name="Murphy K."/>
            <person name="Arold S.T."/>
            <person name="Gojobori T."/>
            <person name="van der Linden C.G."/>
            <person name="van Loo E.N."/>
            <person name="Jellen E.N."/>
            <person name="Maughan P.J."/>
            <person name="Tester M."/>
        </authorList>
    </citation>
    <scope>NUCLEOTIDE SEQUENCE [LARGE SCALE GENOMIC DNA]</scope>
    <source>
        <strain evidence="8">cv. PI 614886</strain>
    </source>
</reference>
<feature type="compositionally biased region" description="Low complexity" evidence="5">
    <location>
        <begin position="814"/>
        <end position="834"/>
    </location>
</feature>
<feature type="region of interest" description="Disordered" evidence="5">
    <location>
        <begin position="456"/>
        <end position="478"/>
    </location>
</feature>
<dbReference type="GO" id="GO:0006281">
    <property type="term" value="P:DNA repair"/>
    <property type="evidence" value="ECO:0007669"/>
    <property type="project" value="UniProtKB-KW"/>
</dbReference>
<feature type="region of interest" description="Disordered" evidence="5">
    <location>
        <begin position="507"/>
        <end position="559"/>
    </location>
</feature>
<dbReference type="InterPro" id="IPR048800">
    <property type="entry name" value="Cac1-like_C"/>
</dbReference>
<comment type="subcellular location">
    <subcellularLocation>
        <location evidence="1">Nucleus</location>
    </subcellularLocation>
</comment>
<dbReference type="Pfam" id="PF12253">
    <property type="entry name" value="CAF1A_dimeriz"/>
    <property type="match status" value="1"/>
</dbReference>
<dbReference type="Proteomes" id="UP000596660">
    <property type="component" value="Unplaced"/>
</dbReference>
<name>A0A803KML4_CHEQI</name>
<feature type="domain" description="Chromatin assembly factor 1 subunit A dimerization" evidence="6">
    <location>
        <begin position="480"/>
        <end position="544"/>
    </location>
</feature>
<dbReference type="Gramene" id="AUR62000270-RA">
    <property type="protein sequence ID" value="AUR62000270-RA:cds"/>
    <property type="gene ID" value="AUR62000270"/>
</dbReference>
<dbReference type="EnsemblPlants" id="AUR62000270-RA">
    <property type="protein sequence ID" value="AUR62000270-RA:cds"/>
    <property type="gene ID" value="AUR62000270"/>
</dbReference>
<feature type="region of interest" description="Disordered" evidence="5">
    <location>
        <begin position="251"/>
        <end position="369"/>
    </location>
</feature>
<dbReference type="PANTHER" id="PTHR15272">
    <property type="entry name" value="CHROMATIN ASSEMBLY FACTOR 1 SUBUNIT A CAF-1 SUBUNIT A"/>
    <property type="match status" value="1"/>
</dbReference>
<evidence type="ECO:0000256" key="3">
    <source>
        <dbReference type="ARBA" id="ARBA00023204"/>
    </source>
</evidence>
<feature type="region of interest" description="Disordered" evidence="5">
    <location>
        <begin position="401"/>
        <end position="422"/>
    </location>
</feature>
<feature type="compositionally biased region" description="Basic and acidic residues" evidence="5">
    <location>
        <begin position="251"/>
        <end position="327"/>
    </location>
</feature>
<dbReference type="PANTHER" id="PTHR15272:SF0">
    <property type="entry name" value="CHROMATIN ASSEMBLY FACTOR 1 SUBUNIT A"/>
    <property type="match status" value="1"/>
</dbReference>
<evidence type="ECO:0000256" key="1">
    <source>
        <dbReference type="ARBA" id="ARBA00004123"/>
    </source>
</evidence>
<evidence type="ECO:0000313" key="9">
    <source>
        <dbReference type="Proteomes" id="UP000596660"/>
    </source>
</evidence>
<dbReference type="AlphaFoldDB" id="A0A803KML4"/>
<evidence type="ECO:0000259" key="7">
    <source>
        <dbReference type="Pfam" id="PF21796"/>
    </source>
</evidence>
<reference evidence="8" key="2">
    <citation type="submission" date="2021-03" db="UniProtKB">
        <authorList>
            <consortium name="EnsemblPlants"/>
        </authorList>
    </citation>
    <scope>IDENTIFICATION</scope>
</reference>
<keyword evidence="4" id="KW-0539">Nucleus</keyword>
<protein>
    <recommendedName>
        <fullName evidence="10">Chromatin assembly factor 1 subunit FAS1</fullName>
    </recommendedName>
</protein>
<keyword evidence="3" id="KW-0234">DNA repair</keyword>
<sequence length="840" mass="95584">MADPMEIDEAPNPTPKQPPLKRKREKQKVLVSSPEERESRLKSLNEELESLFRYFDEVLSIDLGLTLHFSSLSSSNNVNAMIAVLLEEKRCSYSKLVGEIYEKAKERENEITIANVKSSVLFAGQRVAYGVPNADADVLEDETGSYLWCWETRDMKLLPSSLRGALKIRRTCRKKINERITAVSDVITFLQKSEDDPTCKADMTKAVEKLSKVLAEADIRLLVESLNQKNDSELAEKEAKKKESTLIKEFEKSKREVEKEKKKMDRELQKEKLQSEKEKKRLQQEAERDEKRREKEESEMRKQLKRKQEEADREQRRKEKEEAEIKKQLTIQKQASIMERFLKKSKTTQTSQSDQSPKAATLNHPPNESVLESVSLLMDSALQQQEEIDVDEIRKSHMSSWRSLGHSIRSNPKQNWGLRHKPKGELIKELKLTSNKGPTRDDDVWIIDSIADEWGQTSTDDKSCQANTSASPSASKRRKQLLQFDKSCRPAFYGIWPKKSCVIGPRHPLKRDPDLEYEIDSDEEWEEEDPGESLSDSEKEEEEILDEGSLKVDDDEESEDDFFVPDGYLSENEIFAERMSSMQGVDTDRGQSNFEAGVTTSPLGCKPETLSEENSSWMRQQKYLHNLTELALRKNQPLIVVNMMHDKAHLLSPEDLTGSLKVEQMCLQALSMRVFPGGMSIEVPSDNNLREENQDACTSNSKGSTAATVVVTPIPDSDLPKIVSIIQSCPQGINRVLESLQQSFPDIPKTHLRNKVREISEFVDNRWKVKKEILVKLGMSSTPEKSGGRTRSIATFFSKRCLPPAGNVGNSCDSSPESIKPTSSSQQPQQAQQQVRSENV</sequence>
<evidence type="ECO:0000256" key="4">
    <source>
        <dbReference type="ARBA" id="ARBA00023242"/>
    </source>
</evidence>
<organism evidence="8 9">
    <name type="scientific">Chenopodium quinoa</name>
    <name type="common">Quinoa</name>
    <dbReference type="NCBI Taxonomy" id="63459"/>
    <lineage>
        <taxon>Eukaryota</taxon>
        <taxon>Viridiplantae</taxon>
        <taxon>Streptophyta</taxon>
        <taxon>Embryophyta</taxon>
        <taxon>Tracheophyta</taxon>
        <taxon>Spermatophyta</taxon>
        <taxon>Magnoliopsida</taxon>
        <taxon>eudicotyledons</taxon>
        <taxon>Gunneridae</taxon>
        <taxon>Pentapetalae</taxon>
        <taxon>Caryophyllales</taxon>
        <taxon>Chenopodiaceae</taxon>
        <taxon>Chenopodioideae</taxon>
        <taxon>Atripliceae</taxon>
        <taxon>Chenopodium</taxon>
    </lineage>
</organism>
<evidence type="ECO:0000256" key="2">
    <source>
        <dbReference type="ARBA" id="ARBA00022763"/>
    </source>
</evidence>
<dbReference type="Pfam" id="PF21796">
    <property type="entry name" value="Cac1_C"/>
    <property type="match status" value="1"/>
</dbReference>
<dbReference type="GO" id="GO:0005634">
    <property type="term" value="C:nucleus"/>
    <property type="evidence" value="ECO:0007669"/>
    <property type="project" value="UniProtKB-SubCell"/>
</dbReference>
<evidence type="ECO:0000259" key="6">
    <source>
        <dbReference type="Pfam" id="PF12253"/>
    </source>
</evidence>
<dbReference type="OMA" id="SETALWC"/>
<feature type="region of interest" description="Disordered" evidence="5">
    <location>
        <begin position="1"/>
        <end position="36"/>
    </location>
</feature>
<evidence type="ECO:0000313" key="8">
    <source>
        <dbReference type="EnsemblPlants" id="AUR62000270-RA:cds"/>
    </source>
</evidence>
<proteinExistence type="predicted"/>
<keyword evidence="2" id="KW-0227">DNA damage</keyword>